<gene>
    <name evidence="1" type="ORF">NS226_23750</name>
</gene>
<sequence>MRGRPDQFKAILCDIDGCLIAGDTALPGASELVSRFGDRLIAISNNSTDTPETLAARLARLGLALPADRIVLAGATAIDEIAMASPEARLALIGSATLAARASMRGLVLTDRDADFALLTRDVDFTYERLERLVRLLSAGTELIVANIDATHPAADGGLVPETG</sequence>
<reference evidence="1 2" key="1">
    <citation type="journal article" date="2016" name="Front. Microbiol.">
        <title>Genomic Resource of Rice Seed Associated Bacteria.</title>
        <authorList>
            <person name="Midha S."/>
            <person name="Bansal K."/>
            <person name="Sharma S."/>
            <person name="Kumar N."/>
            <person name="Patil P.P."/>
            <person name="Chaudhry V."/>
            <person name="Patil P.B."/>
        </authorList>
    </citation>
    <scope>NUCLEOTIDE SEQUENCE [LARGE SCALE GENOMIC DNA]</scope>
    <source>
        <strain evidence="1 2">NS226</strain>
    </source>
</reference>
<dbReference type="PANTHER" id="PTHR19288">
    <property type="entry name" value="4-NITROPHENYLPHOSPHATASE-RELATED"/>
    <property type="match status" value="1"/>
</dbReference>
<dbReference type="PANTHER" id="PTHR19288:SF46">
    <property type="entry name" value="HALOACID DEHALOGENASE-LIKE HYDROLASE DOMAIN-CONTAINING PROTEIN 2"/>
    <property type="match status" value="1"/>
</dbReference>
<evidence type="ECO:0000313" key="2">
    <source>
        <dbReference type="Proteomes" id="UP000078272"/>
    </source>
</evidence>
<dbReference type="SUPFAM" id="SSF56784">
    <property type="entry name" value="HAD-like"/>
    <property type="match status" value="1"/>
</dbReference>
<dbReference type="Gene3D" id="3.40.50.1000">
    <property type="entry name" value="HAD superfamily/HAD-like"/>
    <property type="match status" value="2"/>
</dbReference>
<dbReference type="AlphaFoldDB" id="A0A175QCI0"/>
<dbReference type="GO" id="GO:0016791">
    <property type="term" value="F:phosphatase activity"/>
    <property type="evidence" value="ECO:0007669"/>
    <property type="project" value="TreeGrafter"/>
</dbReference>
<dbReference type="EMBL" id="LDPZ01000199">
    <property type="protein sequence ID" value="KTQ68747.1"/>
    <property type="molecule type" value="Genomic_DNA"/>
</dbReference>
<evidence type="ECO:0008006" key="3">
    <source>
        <dbReference type="Google" id="ProtNLM"/>
    </source>
</evidence>
<feature type="non-terminal residue" evidence="1">
    <location>
        <position position="164"/>
    </location>
</feature>
<evidence type="ECO:0000313" key="1">
    <source>
        <dbReference type="EMBL" id="KTQ68747.1"/>
    </source>
</evidence>
<dbReference type="Proteomes" id="UP000078272">
    <property type="component" value="Unassembled WGS sequence"/>
</dbReference>
<proteinExistence type="predicted"/>
<dbReference type="GO" id="GO:0005737">
    <property type="term" value="C:cytoplasm"/>
    <property type="evidence" value="ECO:0007669"/>
    <property type="project" value="TreeGrafter"/>
</dbReference>
<dbReference type="InterPro" id="IPR023214">
    <property type="entry name" value="HAD_sf"/>
</dbReference>
<accession>A0A175QCI0</accession>
<comment type="caution">
    <text evidence="1">The sequence shown here is derived from an EMBL/GenBank/DDBJ whole genome shotgun (WGS) entry which is preliminary data.</text>
</comment>
<dbReference type="Pfam" id="PF13344">
    <property type="entry name" value="Hydrolase_6"/>
    <property type="match status" value="1"/>
</dbReference>
<name>A0A175QCI0_9HYPH</name>
<protein>
    <recommendedName>
        <fullName evidence="3">Haloacid dehalogenase</fullName>
    </recommendedName>
</protein>
<dbReference type="InterPro" id="IPR006357">
    <property type="entry name" value="HAD-SF_hydro_IIA"/>
</dbReference>
<dbReference type="InterPro" id="IPR036412">
    <property type="entry name" value="HAD-like_sf"/>
</dbReference>
<organism evidence="1 2">
    <name type="scientific">Aureimonas ureilytica</name>
    <dbReference type="NCBI Taxonomy" id="401562"/>
    <lineage>
        <taxon>Bacteria</taxon>
        <taxon>Pseudomonadati</taxon>
        <taxon>Pseudomonadota</taxon>
        <taxon>Alphaproteobacteria</taxon>
        <taxon>Hyphomicrobiales</taxon>
        <taxon>Aurantimonadaceae</taxon>
        <taxon>Aureimonas</taxon>
    </lineage>
</organism>